<name>A0A401PXX6_SCYTO</name>
<evidence type="ECO:0000259" key="8">
    <source>
        <dbReference type="PROSITE" id="PS50071"/>
    </source>
</evidence>
<dbReference type="InterPro" id="IPR017970">
    <property type="entry name" value="Homeobox_CS"/>
</dbReference>
<dbReference type="Proteomes" id="UP000288216">
    <property type="component" value="Unassembled WGS sequence"/>
</dbReference>
<evidence type="ECO:0000256" key="7">
    <source>
        <dbReference type="RuleBase" id="RU000682"/>
    </source>
</evidence>
<dbReference type="InterPro" id="IPR001356">
    <property type="entry name" value="HD"/>
</dbReference>
<dbReference type="GO" id="GO:0005634">
    <property type="term" value="C:nucleus"/>
    <property type="evidence" value="ECO:0007669"/>
    <property type="project" value="UniProtKB-SubCell"/>
</dbReference>
<dbReference type="AlphaFoldDB" id="A0A401PXX6"/>
<dbReference type="Gene3D" id="1.10.10.60">
    <property type="entry name" value="Homeodomain-like"/>
    <property type="match status" value="1"/>
</dbReference>
<keyword evidence="10" id="KW-1185">Reference proteome</keyword>
<comment type="caution">
    <text evidence="9">The sequence shown here is derived from an EMBL/GenBank/DDBJ whole genome shotgun (WGS) entry which is preliminary data.</text>
</comment>
<organism evidence="9 10">
    <name type="scientific">Scyliorhinus torazame</name>
    <name type="common">Cloudy catshark</name>
    <name type="synonym">Catulus torazame</name>
    <dbReference type="NCBI Taxonomy" id="75743"/>
    <lineage>
        <taxon>Eukaryota</taxon>
        <taxon>Metazoa</taxon>
        <taxon>Chordata</taxon>
        <taxon>Craniata</taxon>
        <taxon>Vertebrata</taxon>
        <taxon>Chondrichthyes</taxon>
        <taxon>Elasmobranchii</taxon>
        <taxon>Galeomorphii</taxon>
        <taxon>Galeoidea</taxon>
        <taxon>Carcharhiniformes</taxon>
        <taxon>Scyliorhinidae</taxon>
        <taxon>Scyliorhinus</taxon>
    </lineage>
</organism>
<dbReference type="PROSITE" id="PS50071">
    <property type="entry name" value="HOMEOBOX_2"/>
    <property type="match status" value="1"/>
</dbReference>
<dbReference type="PANTHER" id="PTHR46643:SF1">
    <property type="entry name" value="HOMEOBOX PROTEIN GOOSECOID-2"/>
    <property type="match status" value="1"/>
</dbReference>
<sequence>MPLTVKPLPCVNSIDIKSGSVCDSHWVQTLTPPLLQVAGPMGELHGSHQLYKRTRRHRTIFTEEQLAALEEFFQCNQYPDVVSREQLAKQVQLREERVEVWFKNRRAKWRRQNRNSAEDNITGQM</sequence>
<gene>
    <name evidence="9" type="ORF">scyTo_0020049</name>
</gene>
<dbReference type="OrthoDB" id="3225452at2759"/>
<reference evidence="9 10" key="1">
    <citation type="journal article" date="2018" name="Nat. Ecol. Evol.">
        <title>Shark genomes provide insights into elasmobranch evolution and the origin of vertebrates.</title>
        <authorList>
            <person name="Hara Y"/>
            <person name="Yamaguchi K"/>
            <person name="Onimaru K"/>
            <person name="Kadota M"/>
            <person name="Koyanagi M"/>
            <person name="Keeley SD"/>
            <person name="Tatsumi K"/>
            <person name="Tanaka K"/>
            <person name="Motone F"/>
            <person name="Kageyama Y"/>
            <person name="Nozu R"/>
            <person name="Adachi N"/>
            <person name="Nishimura O"/>
            <person name="Nakagawa R"/>
            <person name="Tanegashima C"/>
            <person name="Kiyatake I"/>
            <person name="Matsumoto R"/>
            <person name="Murakumo K"/>
            <person name="Nishida K"/>
            <person name="Terakita A"/>
            <person name="Kuratani S"/>
            <person name="Sato K"/>
            <person name="Hyodo S Kuraku.S."/>
        </authorList>
    </citation>
    <scope>NUCLEOTIDE SEQUENCE [LARGE SCALE GENOMIC DNA]</scope>
</reference>
<dbReference type="EMBL" id="BFAA01015639">
    <property type="protein sequence ID" value="GCB77966.1"/>
    <property type="molecule type" value="Genomic_DNA"/>
</dbReference>
<evidence type="ECO:0000256" key="2">
    <source>
        <dbReference type="ARBA" id="ARBA00006503"/>
    </source>
</evidence>
<evidence type="ECO:0000256" key="6">
    <source>
        <dbReference type="PROSITE-ProRule" id="PRU00108"/>
    </source>
</evidence>
<dbReference type="InterPro" id="IPR051440">
    <property type="entry name" value="Goosecoid-like_HB"/>
</dbReference>
<comment type="similarity">
    <text evidence="2">Belongs to the paired homeobox family. Bicoid subfamily.</text>
</comment>
<comment type="subcellular location">
    <subcellularLocation>
        <location evidence="1 6 7">Nucleus</location>
    </subcellularLocation>
</comment>
<evidence type="ECO:0000256" key="5">
    <source>
        <dbReference type="ARBA" id="ARBA00023242"/>
    </source>
</evidence>
<keyword evidence="3 6" id="KW-0238">DNA-binding</keyword>
<dbReference type="PROSITE" id="PS00027">
    <property type="entry name" value="HOMEOBOX_1"/>
    <property type="match status" value="1"/>
</dbReference>
<evidence type="ECO:0000256" key="4">
    <source>
        <dbReference type="ARBA" id="ARBA00023155"/>
    </source>
</evidence>
<feature type="domain" description="Homeobox" evidence="8">
    <location>
        <begin position="52"/>
        <end position="112"/>
    </location>
</feature>
<evidence type="ECO:0000256" key="1">
    <source>
        <dbReference type="ARBA" id="ARBA00004123"/>
    </source>
</evidence>
<evidence type="ECO:0000313" key="9">
    <source>
        <dbReference type="EMBL" id="GCB77966.1"/>
    </source>
</evidence>
<dbReference type="PANTHER" id="PTHR46643">
    <property type="entry name" value="HOMEOBOX PROTEIN GOOSECOID-RELATED"/>
    <property type="match status" value="1"/>
</dbReference>
<dbReference type="CDD" id="cd00086">
    <property type="entry name" value="homeodomain"/>
    <property type="match status" value="1"/>
</dbReference>
<dbReference type="Pfam" id="PF00046">
    <property type="entry name" value="Homeodomain"/>
    <property type="match status" value="1"/>
</dbReference>
<accession>A0A401PXX6</accession>
<evidence type="ECO:0000256" key="3">
    <source>
        <dbReference type="ARBA" id="ARBA00023125"/>
    </source>
</evidence>
<dbReference type="OMA" id="SININMW"/>
<dbReference type="STRING" id="75743.A0A401PXX6"/>
<dbReference type="SUPFAM" id="SSF46689">
    <property type="entry name" value="Homeodomain-like"/>
    <property type="match status" value="1"/>
</dbReference>
<dbReference type="InterPro" id="IPR009057">
    <property type="entry name" value="Homeodomain-like_sf"/>
</dbReference>
<evidence type="ECO:0000313" key="10">
    <source>
        <dbReference type="Proteomes" id="UP000288216"/>
    </source>
</evidence>
<keyword evidence="5 6" id="KW-0539">Nucleus</keyword>
<dbReference type="GO" id="GO:0000978">
    <property type="term" value="F:RNA polymerase II cis-regulatory region sequence-specific DNA binding"/>
    <property type="evidence" value="ECO:0007669"/>
    <property type="project" value="TreeGrafter"/>
</dbReference>
<dbReference type="SMART" id="SM00389">
    <property type="entry name" value="HOX"/>
    <property type="match status" value="1"/>
</dbReference>
<proteinExistence type="inferred from homology"/>
<keyword evidence="4 6" id="KW-0371">Homeobox</keyword>
<dbReference type="GO" id="GO:0000981">
    <property type="term" value="F:DNA-binding transcription factor activity, RNA polymerase II-specific"/>
    <property type="evidence" value="ECO:0007669"/>
    <property type="project" value="InterPro"/>
</dbReference>
<feature type="DNA-binding region" description="Homeobox" evidence="6">
    <location>
        <begin position="54"/>
        <end position="113"/>
    </location>
</feature>
<protein>
    <recommendedName>
        <fullName evidence="8">Homeobox domain-containing protein</fullName>
    </recommendedName>
</protein>